<dbReference type="RefSeq" id="WP_162645951.1">
    <property type="nucleotide sequence ID" value="NZ_CP048288.1"/>
</dbReference>
<keyword evidence="1" id="KW-0614">Plasmid</keyword>
<gene>
    <name evidence="1" type="ORF">GZH47_33535</name>
</gene>
<organism evidence="1 2">
    <name type="scientific">Paenibacillus rhizovicinus</name>
    <dbReference type="NCBI Taxonomy" id="2704463"/>
    <lineage>
        <taxon>Bacteria</taxon>
        <taxon>Bacillati</taxon>
        <taxon>Bacillota</taxon>
        <taxon>Bacilli</taxon>
        <taxon>Bacillales</taxon>
        <taxon>Paenibacillaceae</taxon>
        <taxon>Paenibacillus</taxon>
    </lineage>
</organism>
<reference evidence="1 2" key="1">
    <citation type="submission" date="2020-02" db="EMBL/GenBank/DDBJ databases">
        <title>Paenibacillus sp. nov., isolated from rhizosphere soil of tomato.</title>
        <authorList>
            <person name="Weon H.-Y."/>
            <person name="Lee S.A."/>
        </authorList>
    </citation>
    <scope>NUCLEOTIDE SEQUENCE [LARGE SCALE GENOMIC DNA]</scope>
    <source>
        <strain evidence="1 2">14171R-81</strain>
        <plasmid evidence="1 2">unnamed2</plasmid>
    </source>
</reference>
<sequence>MDERDKELRRKRDLAEAIGARRQAADMLLQASQLISRAHRKLSYNKSDDIQLRLTMIKMELDEKIEILQDPESDPN</sequence>
<geneLocation type="plasmid" evidence="1 2">
    <name>unnamed2</name>
</geneLocation>
<accession>A0A6C0PBA1</accession>
<dbReference type="EMBL" id="CP048288">
    <property type="protein sequence ID" value="QHW35817.1"/>
    <property type="molecule type" value="Genomic_DNA"/>
</dbReference>
<dbReference type="AlphaFoldDB" id="A0A6C0PBA1"/>
<dbReference type="KEGG" id="prz:GZH47_33535"/>
<protein>
    <submittedName>
        <fullName evidence="1">Uncharacterized protein</fullName>
    </submittedName>
</protein>
<evidence type="ECO:0000313" key="1">
    <source>
        <dbReference type="EMBL" id="QHW35817.1"/>
    </source>
</evidence>
<keyword evidence="2" id="KW-1185">Reference proteome</keyword>
<dbReference type="Proteomes" id="UP000479114">
    <property type="component" value="Plasmid unnamed2"/>
</dbReference>
<proteinExistence type="predicted"/>
<evidence type="ECO:0000313" key="2">
    <source>
        <dbReference type="Proteomes" id="UP000479114"/>
    </source>
</evidence>
<name>A0A6C0PBA1_9BACL</name>